<evidence type="ECO:0008006" key="3">
    <source>
        <dbReference type="Google" id="ProtNLM"/>
    </source>
</evidence>
<dbReference type="RefSeq" id="WP_105007259.1">
    <property type="nucleotide sequence ID" value="NZ_CP025012.1"/>
</dbReference>
<reference evidence="1 2" key="1">
    <citation type="submission" date="2017-11" db="EMBL/GenBank/DDBJ databases">
        <title>Complete genome of Rhizobium leguminosarum Norway, an ineffective micro-symbiont.</title>
        <authorList>
            <person name="Hoffrichter A."/>
            <person name="Liang J."/>
            <person name="Brachmann A."/>
            <person name="Marin M."/>
        </authorList>
    </citation>
    <scope>NUCLEOTIDE SEQUENCE [LARGE SCALE GENOMIC DNA]</scope>
    <source>
        <strain evidence="1 2">Norway</strain>
    </source>
</reference>
<dbReference type="Proteomes" id="UP000238523">
    <property type="component" value="Chromosome"/>
</dbReference>
<gene>
    <name evidence="1" type="ORF">CUJ84_Chr003925</name>
</gene>
<evidence type="ECO:0000313" key="2">
    <source>
        <dbReference type="Proteomes" id="UP000238523"/>
    </source>
</evidence>
<organism evidence="1 2">
    <name type="scientific">Rhizobium leguminosarum</name>
    <dbReference type="NCBI Taxonomy" id="384"/>
    <lineage>
        <taxon>Bacteria</taxon>
        <taxon>Pseudomonadati</taxon>
        <taxon>Pseudomonadota</taxon>
        <taxon>Alphaproteobacteria</taxon>
        <taxon>Hyphomicrobiales</taxon>
        <taxon>Rhizobiaceae</taxon>
        <taxon>Rhizobium/Agrobacterium group</taxon>
        <taxon>Rhizobium</taxon>
    </lineage>
</organism>
<proteinExistence type="predicted"/>
<sequence>MTEARNAIFFVKCKDRTAWLNRARRDPRVSHFGFRIAFMIAEDTDENGTLSQKPIEIAGRAGVHLATLMNALNGLSRLGYISFERGGHRQPSKITLLPIASKGRSAA</sequence>
<protein>
    <recommendedName>
        <fullName evidence="3">MarR family transcriptional regulator</fullName>
    </recommendedName>
</protein>
<accession>A0A2K9Z7U2</accession>
<dbReference type="AlphaFoldDB" id="A0A2K9Z7U2"/>
<name>A0A2K9Z7U2_RHILE</name>
<dbReference type="EMBL" id="CP025012">
    <property type="protein sequence ID" value="AUW44250.1"/>
    <property type="molecule type" value="Genomic_DNA"/>
</dbReference>
<evidence type="ECO:0000313" key="1">
    <source>
        <dbReference type="EMBL" id="AUW44250.1"/>
    </source>
</evidence>